<evidence type="ECO:0000313" key="3">
    <source>
        <dbReference type="Proteomes" id="UP000327179"/>
    </source>
</evidence>
<name>A0A5J6QUF5_9GAMM</name>
<evidence type="ECO:0000256" key="1">
    <source>
        <dbReference type="SAM" id="Phobius"/>
    </source>
</evidence>
<keyword evidence="1" id="KW-1133">Transmembrane helix</keyword>
<proteinExistence type="predicted"/>
<keyword evidence="1" id="KW-0812">Transmembrane</keyword>
<sequence>MGGPEPEDGRHSTPDDDPRPSLWPRFLFSLALFGLLVGMMIGRLTTPEPVHLEQIEVRQDGLALWFDQEPEVRAEELEGAYALTLGADGQSARGQLTLGTAPVSWKVLRSTHGVMVRFVAARPLHGEWHGAAADGRWRLEVSLRAE</sequence>
<dbReference type="Proteomes" id="UP000327179">
    <property type="component" value="Chromosome"/>
</dbReference>
<organism evidence="2 3">
    <name type="scientific">Metapseudomonas lalkuanensis</name>
    <dbReference type="NCBI Taxonomy" id="2604832"/>
    <lineage>
        <taxon>Bacteria</taxon>
        <taxon>Pseudomonadati</taxon>
        <taxon>Pseudomonadota</taxon>
        <taxon>Gammaproteobacteria</taxon>
        <taxon>Pseudomonadales</taxon>
        <taxon>Pseudomonadaceae</taxon>
        <taxon>Metapseudomonas</taxon>
    </lineage>
</organism>
<reference evidence="2 3" key="1">
    <citation type="submission" date="2019-08" db="EMBL/GenBank/DDBJ databases">
        <title>Whole-genome Sequencing of e-waste polymer degrading bacterium Pseudomonas sp. strain PE08.</title>
        <authorList>
            <person name="Kirdat K."/>
            <person name="Debbarma P."/>
            <person name="Narawade N."/>
            <person name="Suyal D."/>
            <person name="Thorat V."/>
            <person name="Shouche Y."/>
            <person name="Goel R."/>
            <person name="Yadav A."/>
        </authorList>
    </citation>
    <scope>NUCLEOTIDE SEQUENCE [LARGE SCALE GENOMIC DNA]</scope>
    <source>
        <strain evidence="2 3">PE08</strain>
    </source>
</reference>
<accession>A0A5J6QUF5</accession>
<gene>
    <name evidence="2" type="ORF">FXN65_26220</name>
</gene>
<feature type="transmembrane region" description="Helical" evidence="1">
    <location>
        <begin position="22"/>
        <end position="42"/>
    </location>
</feature>
<dbReference type="KEGG" id="plal:FXN65_26220"/>
<keyword evidence="3" id="KW-1185">Reference proteome</keyword>
<dbReference type="RefSeq" id="WP_151137982.1">
    <property type="nucleotide sequence ID" value="NZ_CP043311.1"/>
</dbReference>
<dbReference type="EMBL" id="CP043311">
    <property type="protein sequence ID" value="QEY65382.1"/>
    <property type="molecule type" value="Genomic_DNA"/>
</dbReference>
<keyword evidence="1" id="KW-0472">Membrane</keyword>
<protein>
    <submittedName>
        <fullName evidence="2">Uncharacterized protein</fullName>
    </submittedName>
</protein>
<dbReference type="AlphaFoldDB" id="A0A5J6QUF5"/>
<evidence type="ECO:0000313" key="2">
    <source>
        <dbReference type="EMBL" id="QEY65382.1"/>
    </source>
</evidence>